<dbReference type="Gene3D" id="1.10.10.60">
    <property type="entry name" value="Homeodomain-like"/>
    <property type="match status" value="1"/>
</dbReference>
<comment type="caution">
    <text evidence="7">The sequence shown here is derived from an EMBL/GenBank/DDBJ whole genome shotgun (WGS) entry which is preliminary data.</text>
</comment>
<dbReference type="PROSITE" id="PS50977">
    <property type="entry name" value="HTH_TETR_2"/>
    <property type="match status" value="1"/>
</dbReference>
<dbReference type="RefSeq" id="WP_253645918.1">
    <property type="nucleotide sequence ID" value="NZ_BAAAMO010000002.1"/>
</dbReference>
<dbReference type="Proteomes" id="UP001597068">
    <property type="component" value="Unassembled WGS sequence"/>
</dbReference>
<name>A0ABW3G711_9NOCA</name>
<proteinExistence type="predicted"/>
<evidence type="ECO:0000256" key="4">
    <source>
        <dbReference type="PROSITE-ProRule" id="PRU00335"/>
    </source>
</evidence>
<keyword evidence="8" id="KW-1185">Reference proteome</keyword>
<gene>
    <name evidence="7" type="ORF">ACFQ04_10635</name>
</gene>
<dbReference type="PRINTS" id="PR00455">
    <property type="entry name" value="HTHTETR"/>
</dbReference>
<dbReference type="InterPro" id="IPR050109">
    <property type="entry name" value="HTH-type_TetR-like_transc_reg"/>
</dbReference>
<evidence type="ECO:0000256" key="1">
    <source>
        <dbReference type="ARBA" id="ARBA00023015"/>
    </source>
</evidence>
<feature type="DNA-binding region" description="H-T-H motif" evidence="4">
    <location>
        <begin position="47"/>
        <end position="66"/>
    </location>
</feature>
<evidence type="ECO:0000256" key="2">
    <source>
        <dbReference type="ARBA" id="ARBA00023125"/>
    </source>
</evidence>
<dbReference type="InterPro" id="IPR041490">
    <property type="entry name" value="KstR2_TetR_C"/>
</dbReference>
<dbReference type="InterPro" id="IPR036271">
    <property type="entry name" value="Tet_transcr_reg_TetR-rel_C_sf"/>
</dbReference>
<sequence length="246" mass="27203">MANGVGEGNSREGDRGTRGGARRELVEREIMEQATRLFAERGLARTTLQDIADATGLTRPALYHYVANKDALFARLVSEIVEEPAAALHDINAGDLDPASKLRTMATSLAEHQIRTQERFRLLIRSEAELPEHLAETYRTSRRQVLKELITVIEAGMESGQFVRGDSRTHALGIVGMLNWIAWWHRADSVDTDRSVARALADMAVRSVTDVSYAEDGMSGPAQVIGRIRGELDLLERVVRGDAGER</sequence>
<dbReference type="Gene3D" id="1.10.357.10">
    <property type="entry name" value="Tetracycline Repressor, domain 2"/>
    <property type="match status" value="1"/>
</dbReference>
<evidence type="ECO:0000256" key="3">
    <source>
        <dbReference type="ARBA" id="ARBA00023163"/>
    </source>
</evidence>
<evidence type="ECO:0000313" key="7">
    <source>
        <dbReference type="EMBL" id="MFD0926191.1"/>
    </source>
</evidence>
<evidence type="ECO:0000256" key="5">
    <source>
        <dbReference type="SAM" id="MobiDB-lite"/>
    </source>
</evidence>
<dbReference type="InterPro" id="IPR001647">
    <property type="entry name" value="HTH_TetR"/>
</dbReference>
<evidence type="ECO:0000313" key="8">
    <source>
        <dbReference type="Proteomes" id="UP001597068"/>
    </source>
</evidence>
<dbReference type="SUPFAM" id="SSF48498">
    <property type="entry name" value="Tetracyclin repressor-like, C-terminal domain"/>
    <property type="match status" value="1"/>
</dbReference>
<dbReference type="Pfam" id="PF00440">
    <property type="entry name" value="TetR_N"/>
    <property type="match status" value="1"/>
</dbReference>
<feature type="compositionally biased region" description="Basic and acidic residues" evidence="5">
    <location>
        <begin position="9"/>
        <end position="25"/>
    </location>
</feature>
<dbReference type="InterPro" id="IPR023772">
    <property type="entry name" value="DNA-bd_HTH_TetR-type_CS"/>
</dbReference>
<feature type="region of interest" description="Disordered" evidence="5">
    <location>
        <begin position="1"/>
        <end position="25"/>
    </location>
</feature>
<dbReference type="InterPro" id="IPR009057">
    <property type="entry name" value="Homeodomain-like_sf"/>
</dbReference>
<reference evidence="8" key="1">
    <citation type="journal article" date="2019" name="Int. J. Syst. Evol. Microbiol.">
        <title>The Global Catalogue of Microorganisms (GCM) 10K type strain sequencing project: providing services to taxonomists for standard genome sequencing and annotation.</title>
        <authorList>
            <consortium name="The Broad Institute Genomics Platform"/>
            <consortium name="The Broad Institute Genome Sequencing Center for Infectious Disease"/>
            <person name="Wu L."/>
            <person name="Ma J."/>
        </authorList>
    </citation>
    <scope>NUCLEOTIDE SEQUENCE [LARGE SCALE GENOMIC DNA]</scope>
    <source>
        <strain evidence="8">CCUG 50873</strain>
    </source>
</reference>
<evidence type="ECO:0000259" key="6">
    <source>
        <dbReference type="PROSITE" id="PS50977"/>
    </source>
</evidence>
<dbReference type="EMBL" id="JBHTIL010000001">
    <property type="protein sequence ID" value="MFD0926191.1"/>
    <property type="molecule type" value="Genomic_DNA"/>
</dbReference>
<dbReference type="PROSITE" id="PS01081">
    <property type="entry name" value="HTH_TETR_1"/>
    <property type="match status" value="1"/>
</dbReference>
<accession>A0ABW3G711</accession>
<keyword evidence="2 4" id="KW-0238">DNA-binding</keyword>
<dbReference type="PANTHER" id="PTHR30055">
    <property type="entry name" value="HTH-TYPE TRANSCRIPTIONAL REGULATOR RUTR"/>
    <property type="match status" value="1"/>
</dbReference>
<feature type="domain" description="HTH tetR-type" evidence="6">
    <location>
        <begin position="24"/>
        <end position="84"/>
    </location>
</feature>
<protein>
    <submittedName>
        <fullName evidence="7">TetR/AcrR family transcriptional regulator</fullName>
    </submittedName>
</protein>
<organism evidence="7 8">
    <name type="scientific">Williamsia deligens</name>
    <dbReference type="NCBI Taxonomy" id="321325"/>
    <lineage>
        <taxon>Bacteria</taxon>
        <taxon>Bacillati</taxon>
        <taxon>Actinomycetota</taxon>
        <taxon>Actinomycetes</taxon>
        <taxon>Mycobacteriales</taxon>
        <taxon>Nocardiaceae</taxon>
        <taxon>Williamsia</taxon>
    </lineage>
</organism>
<dbReference type="PANTHER" id="PTHR30055:SF234">
    <property type="entry name" value="HTH-TYPE TRANSCRIPTIONAL REGULATOR BETI"/>
    <property type="match status" value="1"/>
</dbReference>
<dbReference type="Pfam" id="PF17932">
    <property type="entry name" value="TetR_C_24"/>
    <property type="match status" value="1"/>
</dbReference>
<dbReference type="SUPFAM" id="SSF46689">
    <property type="entry name" value="Homeodomain-like"/>
    <property type="match status" value="1"/>
</dbReference>
<keyword evidence="1" id="KW-0805">Transcription regulation</keyword>
<keyword evidence="3" id="KW-0804">Transcription</keyword>